<proteinExistence type="predicted"/>
<keyword evidence="3" id="KW-1185">Reference proteome</keyword>
<evidence type="ECO:0000313" key="3">
    <source>
        <dbReference type="Proteomes" id="UP000059188"/>
    </source>
</evidence>
<sequence>MKLMLLSPEILVQILQHTTARDISSCQQVCRRLHDLVQSSVQLQYILTLHKTGYQPPLYARADLDYSQMIEMLHDNRDGWRAAELKASFFIDVPYPKIDMESEHPQAANQIKIFVDGVFAYINQIRFTSRTRDIPKTVIHYHQLASVNKGVECKHWSHELAHRVVDIVIQPEADLLVLLVYNYVPGGGGDFDIHIRTMSTNEPHPLATLPIITLNFTTPSQDHLIRQTQALRIYGRMISIHCPGDSHAPVPESFTMVWNWITGARIVSLQLPPEAALLDMVFVSEEYIASAIHRDSDYELEQLGCLEIYRIPHEPGRVHPFARFMLPGSYAHAIGYITTYSREQSSMARGMQLRPEAKVFELPWEDRQICIRVSTMIDLPGPHGYHNRRDGTGGWLCVSSRVLLKLLEDRSRLTQGLSDHNEPHEIPWDEWGSHAAWIPMFWNNNPLMFTWGHRCAFILDADAGDPTKPYAHAVIVHIVDLDQSRNRDKVTAPAHPETKVTQHSYRPALEYREGRLRNKHFMVTEDDEIFRQALRPDAYCTHAFMVDISKLTGTHLTTGPSYYLRHFDMVMIDDKHSEQEQFLYKADFVDQM</sequence>
<dbReference type="SMART" id="SM00256">
    <property type="entry name" value="FBOX"/>
    <property type="match status" value="1"/>
</dbReference>
<reference evidence="2 3" key="1">
    <citation type="submission" date="2014-11" db="EMBL/GenBank/DDBJ databases">
        <authorList>
            <person name="Wibberg Daniel"/>
        </authorList>
    </citation>
    <scope>NUCLEOTIDE SEQUENCE [LARGE SCALE GENOMIC DNA]</scope>
    <source>
        <strain evidence="2">Rhizoctonia solani AG1-IB 7/3/14</strain>
    </source>
</reference>
<dbReference type="AlphaFoldDB" id="A0A0B7F227"/>
<dbReference type="SUPFAM" id="SSF81383">
    <property type="entry name" value="F-box domain"/>
    <property type="match status" value="1"/>
</dbReference>
<dbReference type="PROSITE" id="PS50181">
    <property type="entry name" value="FBOX"/>
    <property type="match status" value="1"/>
</dbReference>
<organism evidence="2 3">
    <name type="scientific">Thanatephorus cucumeris (strain AG1-IB / isolate 7/3/14)</name>
    <name type="common">Lettuce bottom rot fungus</name>
    <name type="synonym">Rhizoctonia solani</name>
    <dbReference type="NCBI Taxonomy" id="1108050"/>
    <lineage>
        <taxon>Eukaryota</taxon>
        <taxon>Fungi</taxon>
        <taxon>Dikarya</taxon>
        <taxon>Basidiomycota</taxon>
        <taxon>Agaricomycotina</taxon>
        <taxon>Agaricomycetes</taxon>
        <taxon>Cantharellales</taxon>
        <taxon>Ceratobasidiaceae</taxon>
        <taxon>Rhizoctonia</taxon>
        <taxon>Rhizoctonia solani AG-1</taxon>
    </lineage>
</organism>
<feature type="domain" description="F-box" evidence="1">
    <location>
        <begin position="1"/>
        <end position="46"/>
    </location>
</feature>
<dbReference type="EMBL" id="LN679100">
    <property type="protein sequence ID" value="CEL51545.1"/>
    <property type="molecule type" value="Genomic_DNA"/>
</dbReference>
<evidence type="ECO:0000259" key="1">
    <source>
        <dbReference type="PROSITE" id="PS50181"/>
    </source>
</evidence>
<dbReference type="InterPro" id="IPR001810">
    <property type="entry name" value="F-box_dom"/>
</dbReference>
<gene>
    <name evidence="2" type="ORF">RSOLAG1IB_00080</name>
</gene>
<dbReference type="Proteomes" id="UP000059188">
    <property type="component" value="Unassembled WGS sequence"/>
</dbReference>
<dbReference type="InterPro" id="IPR036047">
    <property type="entry name" value="F-box-like_dom_sf"/>
</dbReference>
<accession>A0A0B7F227</accession>
<protein>
    <recommendedName>
        <fullName evidence="1">F-box domain-containing protein</fullName>
    </recommendedName>
</protein>
<dbReference type="OrthoDB" id="2745718at2759"/>
<dbReference type="Gene3D" id="1.20.1280.50">
    <property type="match status" value="1"/>
</dbReference>
<dbReference type="CDD" id="cd09917">
    <property type="entry name" value="F-box_SF"/>
    <property type="match status" value="1"/>
</dbReference>
<evidence type="ECO:0000313" key="2">
    <source>
        <dbReference type="EMBL" id="CEL51545.1"/>
    </source>
</evidence>
<dbReference type="Pfam" id="PF12937">
    <property type="entry name" value="F-box-like"/>
    <property type="match status" value="1"/>
</dbReference>
<name>A0A0B7F227_THACB</name>